<dbReference type="InterPro" id="IPR018968">
    <property type="entry name" value="Phasin"/>
</dbReference>
<dbReference type="OrthoDB" id="5298576at2"/>
<comment type="caution">
    <text evidence="2">The sequence shown here is derived from an EMBL/GenBank/DDBJ whole genome shotgun (WGS) entry which is preliminary data.</text>
</comment>
<protein>
    <submittedName>
        <fullName evidence="2">Phasin (PHA-granule associated protein)</fullName>
    </submittedName>
</protein>
<accession>A0A1A9MVX3</accession>
<proteinExistence type="predicted"/>
<feature type="domain" description="Phasin" evidence="1">
    <location>
        <begin position="7"/>
        <end position="106"/>
    </location>
</feature>
<dbReference type="EMBL" id="LXKA01000387">
    <property type="protein sequence ID" value="OAJ51721.1"/>
    <property type="molecule type" value="Genomic_DNA"/>
</dbReference>
<dbReference type="AlphaFoldDB" id="A0A1A9MVX3"/>
<evidence type="ECO:0000313" key="2">
    <source>
        <dbReference type="EMBL" id="OAJ51721.1"/>
    </source>
</evidence>
<dbReference type="RefSeq" id="WP_064286906.1">
    <property type="nucleotide sequence ID" value="NZ_LXKA01000387.1"/>
</dbReference>
<dbReference type="Proteomes" id="UP000078116">
    <property type="component" value="Unassembled WGS sequence"/>
</dbReference>
<reference evidence="2 3" key="1">
    <citation type="submission" date="2016-04" db="EMBL/GenBank/DDBJ databases">
        <title>Reclassification of Paraburkholderia panaciterrae (Farh et al. 2015) Dobritsa &amp; Samadpour 2016 as a later homotypic synonym of Paraburkholderia ginsengiterrae (Farh et al. 2015) Dobritsa &amp; Samadpour 2016.</title>
        <authorList>
            <person name="Dobritsa A.P."/>
            <person name="Kutumbaka K."/>
            <person name="Samadpour M."/>
        </authorList>
    </citation>
    <scope>NUCLEOTIDE SEQUENCE [LARGE SCALE GENOMIC DNA]</scope>
    <source>
        <strain evidence="2 3">DCY85</strain>
    </source>
</reference>
<name>A0A1A9MVX3_9BURK</name>
<organism evidence="2 3">
    <name type="scientific">Paraburkholderia ginsengiterrae</name>
    <dbReference type="NCBI Taxonomy" id="1462993"/>
    <lineage>
        <taxon>Bacteria</taxon>
        <taxon>Pseudomonadati</taxon>
        <taxon>Pseudomonadota</taxon>
        <taxon>Betaproteobacteria</taxon>
        <taxon>Burkholderiales</taxon>
        <taxon>Burkholderiaceae</taxon>
        <taxon>Paraburkholderia</taxon>
    </lineage>
</organism>
<evidence type="ECO:0000259" key="1">
    <source>
        <dbReference type="Pfam" id="PF09361"/>
    </source>
</evidence>
<dbReference type="STRING" id="1462993.A6V36_36855"/>
<sequence length="189" mass="19986">MSVFEPEQFVTVHRANIATLFTLTNQAFQGFQQLVELNLQVVKSALAEGEENWQEALSGKTPLELLARHASSTQPAAAKALAYTRHVYDIASGTRAEFAKVAQAQYEQHRSNTQTLVDNLVRNAPAGTEVTTAALKSAFSAADTAYETVRKAAEQAIEVAKGNVAATAAAAAKAGQQAAGQGTRAAKQA</sequence>
<dbReference type="Pfam" id="PF09361">
    <property type="entry name" value="Phasin_2"/>
    <property type="match status" value="1"/>
</dbReference>
<dbReference type="InterPro" id="IPR010127">
    <property type="entry name" value="Phasin_subfam-1"/>
</dbReference>
<evidence type="ECO:0000313" key="3">
    <source>
        <dbReference type="Proteomes" id="UP000078116"/>
    </source>
</evidence>
<gene>
    <name evidence="2" type="ORF">A6V37_37340</name>
</gene>
<dbReference type="NCBIfam" id="TIGR01841">
    <property type="entry name" value="phasin"/>
    <property type="match status" value="1"/>
</dbReference>